<gene>
    <name evidence="2" type="ORF">ETSY1_36885</name>
</gene>
<dbReference type="Gene3D" id="3.10.180.10">
    <property type="entry name" value="2,3-Dihydroxybiphenyl 1,2-Dioxygenase, domain 1"/>
    <property type="match status" value="1"/>
</dbReference>
<dbReference type="PROSITE" id="PS51819">
    <property type="entry name" value="VOC"/>
    <property type="match status" value="1"/>
</dbReference>
<evidence type="ECO:0000259" key="1">
    <source>
        <dbReference type="PROSITE" id="PS51819"/>
    </source>
</evidence>
<dbReference type="InterPro" id="IPR029068">
    <property type="entry name" value="Glyas_Bleomycin-R_OHBP_Dase"/>
</dbReference>
<dbReference type="InterPro" id="IPR037523">
    <property type="entry name" value="VOC_core"/>
</dbReference>
<dbReference type="CDD" id="cd06587">
    <property type="entry name" value="VOC"/>
    <property type="match status" value="1"/>
</dbReference>
<comment type="caution">
    <text evidence="2">The sequence shown here is derived from an EMBL/GenBank/DDBJ whole genome shotgun (WGS) entry which is preliminary data.</text>
</comment>
<name>W4L7B6_ENTF1</name>
<evidence type="ECO:0000313" key="3">
    <source>
        <dbReference type="Proteomes" id="UP000019141"/>
    </source>
</evidence>
<dbReference type="Proteomes" id="UP000019141">
    <property type="component" value="Unassembled WGS sequence"/>
</dbReference>
<organism evidence="2 3">
    <name type="scientific">Entotheonella factor</name>
    <dbReference type="NCBI Taxonomy" id="1429438"/>
    <lineage>
        <taxon>Bacteria</taxon>
        <taxon>Pseudomonadati</taxon>
        <taxon>Nitrospinota/Tectimicrobiota group</taxon>
        <taxon>Candidatus Tectimicrobiota</taxon>
        <taxon>Candidatus Entotheonellia</taxon>
        <taxon>Candidatus Entotheonellales</taxon>
        <taxon>Candidatus Entotheonellaceae</taxon>
        <taxon>Candidatus Entotheonella</taxon>
    </lineage>
</organism>
<dbReference type="InterPro" id="IPR004360">
    <property type="entry name" value="Glyas_Fos-R_dOase_dom"/>
</dbReference>
<dbReference type="EMBL" id="AZHW01001138">
    <property type="protein sequence ID" value="ETW93968.1"/>
    <property type="molecule type" value="Genomic_DNA"/>
</dbReference>
<dbReference type="Pfam" id="PF00903">
    <property type="entry name" value="Glyoxalase"/>
    <property type="match status" value="1"/>
</dbReference>
<reference evidence="2 3" key="1">
    <citation type="journal article" date="2014" name="Nature">
        <title>An environmental bacterial taxon with a large and distinct metabolic repertoire.</title>
        <authorList>
            <person name="Wilson M.C."/>
            <person name="Mori T."/>
            <person name="Ruckert C."/>
            <person name="Uria A.R."/>
            <person name="Helf M.J."/>
            <person name="Takada K."/>
            <person name="Gernert C."/>
            <person name="Steffens U.A."/>
            <person name="Heycke N."/>
            <person name="Schmitt S."/>
            <person name="Rinke C."/>
            <person name="Helfrich E.J."/>
            <person name="Brachmann A.O."/>
            <person name="Gurgui C."/>
            <person name="Wakimoto T."/>
            <person name="Kracht M."/>
            <person name="Crusemann M."/>
            <person name="Hentschel U."/>
            <person name="Abe I."/>
            <person name="Matsunaga S."/>
            <person name="Kalinowski J."/>
            <person name="Takeyama H."/>
            <person name="Piel J."/>
        </authorList>
    </citation>
    <scope>NUCLEOTIDE SEQUENCE [LARGE SCALE GENOMIC DNA]</scope>
    <source>
        <strain evidence="3">TSY1</strain>
    </source>
</reference>
<dbReference type="HOGENOM" id="CLU_125431_0_0_7"/>
<keyword evidence="3" id="KW-1185">Reference proteome</keyword>
<evidence type="ECO:0000313" key="2">
    <source>
        <dbReference type="EMBL" id="ETW93968.1"/>
    </source>
</evidence>
<dbReference type="SUPFAM" id="SSF54593">
    <property type="entry name" value="Glyoxalase/Bleomycin resistance protein/Dihydroxybiphenyl dioxygenase"/>
    <property type="match status" value="1"/>
</dbReference>
<dbReference type="AlphaFoldDB" id="W4L7B6"/>
<feature type="domain" description="VOC" evidence="1">
    <location>
        <begin position="6"/>
        <end position="135"/>
    </location>
</feature>
<proteinExistence type="predicted"/>
<protein>
    <recommendedName>
        <fullName evidence="1">VOC domain-containing protein</fullName>
    </recommendedName>
</protein>
<accession>W4L7B6</accession>
<sequence>MGVEVAKESIDLGIVTTNGDAMLTFYRDVLGFKHEGDISMEHVGIKVMHRLWFGNSLIKIVVPVNDPQAPPAPDGIPGGTGYRYWTMTIKNLDDVLNGVQAAGHKIVWKPTEVRPGVVVAMIEDPDGNWVEFIQAG</sequence>